<organism evidence="1 2">
    <name type="scientific">Dendrobium nobile</name>
    <name type="common">Orchid</name>
    <dbReference type="NCBI Taxonomy" id="94219"/>
    <lineage>
        <taxon>Eukaryota</taxon>
        <taxon>Viridiplantae</taxon>
        <taxon>Streptophyta</taxon>
        <taxon>Embryophyta</taxon>
        <taxon>Tracheophyta</taxon>
        <taxon>Spermatophyta</taxon>
        <taxon>Magnoliopsida</taxon>
        <taxon>Liliopsida</taxon>
        <taxon>Asparagales</taxon>
        <taxon>Orchidaceae</taxon>
        <taxon>Epidendroideae</taxon>
        <taxon>Malaxideae</taxon>
        <taxon>Dendrobiinae</taxon>
        <taxon>Dendrobium</taxon>
    </lineage>
</organism>
<proteinExistence type="predicted"/>
<evidence type="ECO:0000313" key="1">
    <source>
        <dbReference type="EMBL" id="KAI0501505.1"/>
    </source>
</evidence>
<accession>A0A8T3B4S5</accession>
<dbReference type="AlphaFoldDB" id="A0A8T3B4S5"/>
<name>A0A8T3B4S5_DENNO</name>
<gene>
    <name evidence="1" type="ORF">KFK09_016450</name>
</gene>
<keyword evidence="2" id="KW-1185">Reference proteome</keyword>
<evidence type="ECO:0000313" key="2">
    <source>
        <dbReference type="Proteomes" id="UP000829196"/>
    </source>
</evidence>
<reference evidence="1" key="1">
    <citation type="journal article" date="2022" name="Front. Genet.">
        <title>Chromosome-Scale Assembly of the Dendrobium nobile Genome Provides Insights Into the Molecular Mechanism of the Biosynthesis of the Medicinal Active Ingredient of Dendrobium.</title>
        <authorList>
            <person name="Xu Q."/>
            <person name="Niu S.-C."/>
            <person name="Li K.-L."/>
            <person name="Zheng P.-J."/>
            <person name="Zhang X.-J."/>
            <person name="Jia Y."/>
            <person name="Liu Y."/>
            <person name="Niu Y.-X."/>
            <person name="Yu L.-H."/>
            <person name="Chen D.-F."/>
            <person name="Zhang G.-Q."/>
        </authorList>
    </citation>
    <scope>NUCLEOTIDE SEQUENCE</scope>
    <source>
        <tissue evidence="1">Leaf</tissue>
    </source>
</reference>
<protein>
    <submittedName>
        <fullName evidence="1">Uncharacterized protein</fullName>
    </submittedName>
</protein>
<dbReference type="EMBL" id="JAGYWB010000012">
    <property type="protein sequence ID" value="KAI0501505.1"/>
    <property type="molecule type" value="Genomic_DNA"/>
</dbReference>
<sequence length="80" mass="9025">MEKENKKRIRGRSYLNTREGRVGLLHAREGRRVVRLCPVERAGGGEGRMRLAREVGSEVRSLVGASGPIRQRGMRRKDLG</sequence>
<comment type="caution">
    <text evidence="1">The sequence shown here is derived from an EMBL/GenBank/DDBJ whole genome shotgun (WGS) entry which is preliminary data.</text>
</comment>
<dbReference type="Proteomes" id="UP000829196">
    <property type="component" value="Unassembled WGS sequence"/>
</dbReference>